<dbReference type="AlphaFoldDB" id="A0A9J5XFP8"/>
<feature type="non-terminal residue" evidence="1">
    <location>
        <position position="77"/>
    </location>
</feature>
<dbReference type="Proteomes" id="UP000824120">
    <property type="component" value="Chromosome 9"/>
</dbReference>
<keyword evidence="2" id="KW-1185">Reference proteome</keyword>
<dbReference type="EMBL" id="JACXVP010000009">
    <property type="protein sequence ID" value="KAG5585712.1"/>
    <property type="molecule type" value="Genomic_DNA"/>
</dbReference>
<proteinExistence type="predicted"/>
<sequence>MKNILRQGSMDEFTDGGRSTVSAAILGPELCEKYSKAGVYGRSSLDLNPVKNILIQESTGWFTDGEMINGSWKAFLI</sequence>
<accession>A0A9J5XFP8</accession>
<reference evidence="1 2" key="1">
    <citation type="submission" date="2020-09" db="EMBL/GenBank/DDBJ databases">
        <title>De no assembly of potato wild relative species, Solanum commersonii.</title>
        <authorList>
            <person name="Cho K."/>
        </authorList>
    </citation>
    <scope>NUCLEOTIDE SEQUENCE [LARGE SCALE GENOMIC DNA]</scope>
    <source>
        <strain evidence="1">LZ3.2</strain>
        <tissue evidence="1">Leaf</tissue>
    </source>
</reference>
<organism evidence="1 2">
    <name type="scientific">Solanum commersonii</name>
    <name type="common">Commerson's wild potato</name>
    <name type="synonym">Commerson's nightshade</name>
    <dbReference type="NCBI Taxonomy" id="4109"/>
    <lineage>
        <taxon>Eukaryota</taxon>
        <taxon>Viridiplantae</taxon>
        <taxon>Streptophyta</taxon>
        <taxon>Embryophyta</taxon>
        <taxon>Tracheophyta</taxon>
        <taxon>Spermatophyta</taxon>
        <taxon>Magnoliopsida</taxon>
        <taxon>eudicotyledons</taxon>
        <taxon>Gunneridae</taxon>
        <taxon>Pentapetalae</taxon>
        <taxon>asterids</taxon>
        <taxon>lamiids</taxon>
        <taxon>Solanales</taxon>
        <taxon>Solanaceae</taxon>
        <taxon>Solanoideae</taxon>
        <taxon>Solaneae</taxon>
        <taxon>Solanum</taxon>
    </lineage>
</organism>
<comment type="caution">
    <text evidence="1">The sequence shown here is derived from an EMBL/GenBank/DDBJ whole genome shotgun (WGS) entry which is preliminary data.</text>
</comment>
<evidence type="ECO:0000313" key="1">
    <source>
        <dbReference type="EMBL" id="KAG5585712.1"/>
    </source>
</evidence>
<name>A0A9J5XFP8_SOLCO</name>
<gene>
    <name evidence="1" type="ORF">H5410_046146</name>
</gene>
<protein>
    <submittedName>
        <fullName evidence="1">Uncharacterized protein</fullName>
    </submittedName>
</protein>
<evidence type="ECO:0000313" key="2">
    <source>
        <dbReference type="Proteomes" id="UP000824120"/>
    </source>
</evidence>